<evidence type="ECO:0000259" key="8">
    <source>
        <dbReference type="Pfam" id="PF00479"/>
    </source>
</evidence>
<dbReference type="InterPro" id="IPR019796">
    <property type="entry name" value="G6P_DH_AS"/>
</dbReference>
<comment type="catalytic activity">
    <reaction evidence="7">
        <text>D-glucose 6-phosphate + NADP(+) = 6-phospho-D-glucono-1,5-lactone + NADPH + H(+)</text>
        <dbReference type="Rhea" id="RHEA:15841"/>
        <dbReference type="ChEBI" id="CHEBI:15378"/>
        <dbReference type="ChEBI" id="CHEBI:57783"/>
        <dbReference type="ChEBI" id="CHEBI:57955"/>
        <dbReference type="ChEBI" id="CHEBI:58349"/>
        <dbReference type="ChEBI" id="CHEBI:61548"/>
        <dbReference type="EC" id="1.1.1.49"/>
    </reaction>
</comment>
<dbReference type="RefSeq" id="WP_348769323.1">
    <property type="nucleotide sequence ID" value="NZ_CP135018.1"/>
</dbReference>
<sequence>MIIDIAQACDLVIFGAKGDLARRKLLPALYQLEKCNQIHPNTRIIGAGRANWTKEEYIETIKKTTKTFLREDIDEHIWDKLIFRVHFFNIDVFKEHYFTKLKKILNQTNNIIIYYCAVPPSAFHAIFEGLGKVNLNLFPSRIIIEKPLGVSLKTCKKINDQIAKYFLESQIFRIDHYLGKESILNLISLRFANSLFFNNWNRKMIDHIQITVSEEVGIENRWNYFDEMGQTRDMVQNHLLQILTIISMDQPKNISPTNIRNEKIKILRTLDTINIDNINEKTVRGQYTSGNIRGKKVPSYIEENGANPNSQTETFVCIRVDLKNDQWLGVPFYLRTGKRLAYKYSEIVVVFKEMPINLFNKPNNLSRNKLIIRLDPNENIKIDFFKKTPGFNEICQLTSDRIELSSSTKTTSNQIDAYERLLLESMKGSQSLFVCREETEEAWKWIDPIIDSWKKTKQNNLKLYPAGTWGPKNSDKIIMKDGRYWHEFDSK</sequence>
<comment type="function">
    <text evidence="7">Catalyzes the oxidation of glucose 6-phosphate to 6-phosphogluconolactone.</text>
</comment>
<feature type="active site" description="Proton acceptor" evidence="7">
    <location>
        <position position="238"/>
    </location>
</feature>
<evidence type="ECO:0000256" key="6">
    <source>
        <dbReference type="ARBA" id="ARBA00023277"/>
    </source>
</evidence>
<evidence type="ECO:0000256" key="4">
    <source>
        <dbReference type="ARBA" id="ARBA00022857"/>
    </source>
</evidence>
<gene>
    <name evidence="7 10" type="primary">zwf</name>
    <name evidence="10" type="ORF">RJT31_01620</name>
</gene>
<evidence type="ECO:0000256" key="7">
    <source>
        <dbReference type="HAMAP-Rule" id="MF_00966"/>
    </source>
</evidence>
<comment type="pathway">
    <text evidence="1 7">Carbohydrate degradation; pentose phosphate pathway; D-ribulose 5-phosphate from D-glucose 6-phosphate (oxidative stage): step 1/3.</text>
</comment>
<dbReference type="PRINTS" id="PR00079">
    <property type="entry name" value="G6PDHDRGNASE"/>
</dbReference>
<evidence type="ECO:0000256" key="5">
    <source>
        <dbReference type="ARBA" id="ARBA00023002"/>
    </source>
</evidence>
<dbReference type="PROSITE" id="PS00069">
    <property type="entry name" value="G6P_DEHYDROGENASE"/>
    <property type="match status" value="1"/>
</dbReference>
<dbReference type="EC" id="1.1.1.49" evidence="7"/>
<evidence type="ECO:0000256" key="1">
    <source>
        <dbReference type="ARBA" id="ARBA00004937"/>
    </source>
</evidence>
<feature type="binding site" evidence="7">
    <location>
        <position position="233"/>
    </location>
    <ligand>
        <name>substrate</name>
    </ligand>
</feature>
<dbReference type="HAMAP" id="MF_00966">
    <property type="entry name" value="G6PD"/>
    <property type="match status" value="1"/>
</dbReference>
<keyword evidence="3 7" id="KW-0313">Glucose metabolism</keyword>
<feature type="binding site" evidence="7">
    <location>
        <position position="343"/>
    </location>
    <ligand>
        <name>substrate</name>
    </ligand>
</feature>
<dbReference type="GO" id="GO:0005829">
    <property type="term" value="C:cytosol"/>
    <property type="evidence" value="ECO:0007669"/>
    <property type="project" value="TreeGrafter"/>
</dbReference>
<feature type="binding site" evidence="7">
    <location>
        <position position="180"/>
    </location>
    <ligand>
        <name>substrate</name>
    </ligand>
</feature>
<dbReference type="PANTHER" id="PTHR23429:SF0">
    <property type="entry name" value="GLUCOSE-6-PHOSPHATE 1-DEHYDROGENASE"/>
    <property type="match status" value="1"/>
</dbReference>
<proteinExistence type="inferred from homology"/>
<feature type="binding site" evidence="7">
    <location>
        <position position="49"/>
    </location>
    <ligand>
        <name>NADP(+)</name>
        <dbReference type="ChEBI" id="CHEBI:58349"/>
    </ligand>
</feature>
<organism evidence="10">
    <name type="scientific">Buchnera aphidicola</name>
    <name type="common">Aphis aurantii</name>
    <dbReference type="NCBI Taxonomy" id="1470492"/>
    <lineage>
        <taxon>Bacteria</taxon>
        <taxon>Pseudomonadati</taxon>
        <taxon>Pseudomonadota</taxon>
        <taxon>Gammaproteobacteria</taxon>
        <taxon>Enterobacterales</taxon>
        <taxon>Erwiniaceae</taxon>
        <taxon>Buchnera</taxon>
    </lineage>
</organism>
<comment type="similarity">
    <text evidence="2 7">Belongs to the glucose-6-phosphate dehydrogenase family.</text>
</comment>
<dbReference type="GO" id="GO:0050661">
    <property type="term" value="F:NADP binding"/>
    <property type="evidence" value="ECO:0007669"/>
    <property type="project" value="UniProtKB-UniRule"/>
</dbReference>
<dbReference type="SUPFAM" id="SSF55347">
    <property type="entry name" value="Glyceraldehyde-3-phosphate dehydrogenase-like, C-terminal domain"/>
    <property type="match status" value="1"/>
</dbReference>
<dbReference type="EMBL" id="CP135018">
    <property type="protein sequence ID" value="XAJ80635.1"/>
    <property type="molecule type" value="Genomic_DNA"/>
</dbReference>
<dbReference type="PIRSF" id="PIRSF000110">
    <property type="entry name" value="G6PD"/>
    <property type="match status" value="1"/>
</dbReference>
<dbReference type="InterPro" id="IPR022675">
    <property type="entry name" value="G6P_DH_C"/>
</dbReference>
<feature type="binding site" evidence="7">
    <location>
        <position position="214"/>
    </location>
    <ligand>
        <name>substrate</name>
    </ligand>
</feature>
<keyword evidence="4 7" id="KW-0521">NADP</keyword>
<comment type="caution">
    <text evidence="7">Lacks conserved residue(s) required for the propagation of feature annotation.</text>
</comment>
<keyword evidence="5 7" id="KW-0560">Oxidoreductase</keyword>
<dbReference type="Pfam" id="PF02781">
    <property type="entry name" value="G6PD_C"/>
    <property type="match status" value="1"/>
</dbReference>
<keyword evidence="6 7" id="KW-0119">Carbohydrate metabolism</keyword>
<feature type="binding site" evidence="7">
    <location>
        <position position="146"/>
    </location>
    <ligand>
        <name>NADP(+)</name>
        <dbReference type="ChEBI" id="CHEBI:58349"/>
    </ligand>
</feature>
<feature type="domain" description="Glucose-6-phosphate dehydrogenase NAD-binding" evidence="8">
    <location>
        <begin position="12"/>
        <end position="185"/>
    </location>
</feature>
<dbReference type="Gene3D" id="3.30.360.10">
    <property type="entry name" value="Dihydrodipicolinate Reductase, domain 2"/>
    <property type="match status" value="1"/>
</dbReference>
<protein>
    <recommendedName>
        <fullName evidence="7">Glucose-6-phosphate 1-dehydrogenase</fullName>
        <shortName evidence="7">G6PD</shortName>
        <ecNumber evidence="7">1.1.1.49</ecNumber>
    </recommendedName>
</protein>
<feature type="binding site" evidence="7">
    <location>
        <begin position="91"/>
        <end position="92"/>
    </location>
    <ligand>
        <name>NADP(+)</name>
        <dbReference type="ChEBI" id="CHEBI:58349"/>
    </ligand>
</feature>
<dbReference type="InterPro" id="IPR001282">
    <property type="entry name" value="G6P_DH"/>
</dbReference>
<evidence type="ECO:0000259" key="9">
    <source>
        <dbReference type="Pfam" id="PF02781"/>
    </source>
</evidence>
<dbReference type="AlphaFoldDB" id="A0AAU6W6P2"/>
<reference evidence="10" key="1">
    <citation type="submission" date="2024-06" db="EMBL/GenBank/DDBJ databases">
        <title>Unveiling Genomic Reduction in Obligate Endosymbionts Buchnera of Aphids: Insights from Phylogenomic Comparative Analysis with Novel Genome Data and Co-obligate Endosymbionts.</title>
        <authorList>
            <person name="Lu C."/>
            <person name="Zou T."/>
            <person name="Liu Q."/>
            <person name="Huang X."/>
        </authorList>
    </citation>
    <scope>NUCLEOTIDE SEQUENCE</scope>
    <source>
        <strain evidence="10">Aphau13</strain>
    </source>
</reference>
<name>A0AAU6W6P2_9GAMM</name>
<dbReference type="SUPFAM" id="SSF51735">
    <property type="entry name" value="NAD(P)-binding Rossmann-fold domains"/>
    <property type="match status" value="1"/>
</dbReference>
<dbReference type="InterPro" id="IPR022674">
    <property type="entry name" value="G6P_DH_NAD-bd"/>
</dbReference>
<dbReference type="InterPro" id="IPR036291">
    <property type="entry name" value="NAD(P)-bd_dom_sf"/>
</dbReference>
<dbReference type="PANTHER" id="PTHR23429">
    <property type="entry name" value="GLUCOSE-6-PHOSPHATE 1-DEHYDROGENASE G6PD"/>
    <property type="match status" value="1"/>
</dbReference>
<dbReference type="GO" id="GO:0009051">
    <property type="term" value="P:pentose-phosphate shunt, oxidative branch"/>
    <property type="evidence" value="ECO:0007669"/>
    <property type="project" value="TreeGrafter"/>
</dbReference>
<evidence type="ECO:0000313" key="10">
    <source>
        <dbReference type="EMBL" id="XAJ80635.1"/>
    </source>
</evidence>
<evidence type="ECO:0000256" key="2">
    <source>
        <dbReference type="ARBA" id="ARBA00009975"/>
    </source>
</evidence>
<dbReference type="GO" id="GO:0004345">
    <property type="term" value="F:glucose-6-phosphate dehydrogenase activity"/>
    <property type="evidence" value="ECO:0007669"/>
    <property type="project" value="UniProtKB-UniRule"/>
</dbReference>
<feature type="binding site" evidence="7">
    <location>
        <position position="338"/>
    </location>
    <ligand>
        <name>substrate</name>
    </ligand>
</feature>
<dbReference type="NCBIfam" id="TIGR00871">
    <property type="entry name" value="zwf"/>
    <property type="match status" value="1"/>
</dbReference>
<dbReference type="Pfam" id="PF00479">
    <property type="entry name" value="G6PD_N"/>
    <property type="match status" value="1"/>
</dbReference>
<dbReference type="GO" id="GO:0006006">
    <property type="term" value="P:glucose metabolic process"/>
    <property type="evidence" value="ECO:0007669"/>
    <property type="project" value="UniProtKB-KW"/>
</dbReference>
<feature type="binding site" evidence="7">
    <location>
        <position position="176"/>
    </location>
    <ligand>
        <name>substrate</name>
    </ligand>
</feature>
<feature type="domain" description="Glucose-6-phosphate dehydrogenase C-terminal" evidence="9">
    <location>
        <begin position="188"/>
        <end position="486"/>
    </location>
</feature>
<dbReference type="Gene3D" id="3.40.50.720">
    <property type="entry name" value="NAD(P)-binding Rossmann-like Domain"/>
    <property type="match status" value="1"/>
</dbReference>
<accession>A0AAU6W6P2</accession>
<evidence type="ECO:0000256" key="3">
    <source>
        <dbReference type="ARBA" id="ARBA00022526"/>
    </source>
</evidence>